<dbReference type="InterPro" id="IPR036767">
    <property type="entry name" value="ApaG_sf"/>
</dbReference>
<dbReference type="RefSeq" id="WP_369060551.1">
    <property type="nucleotide sequence ID" value="NZ_CP158375.1"/>
</dbReference>
<evidence type="ECO:0000259" key="3">
    <source>
        <dbReference type="PROSITE" id="PS51087"/>
    </source>
</evidence>
<dbReference type="InterPro" id="IPR007474">
    <property type="entry name" value="ApaG_domain"/>
</dbReference>
<dbReference type="PANTHER" id="PTHR14289:SF16">
    <property type="entry name" value="POLYMERASE DELTA-INTERACTING PROTEIN 2"/>
    <property type="match status" value="1"/>
</dbReference>
<protein>
    <recommendedName>
        <fullName evidence="1 2">Protein ApaG</fullName>
    </recommendedName>
</protein>
<feature type="domain" description="ApaG" evidence="3">
    <location>
        <begin position="16"/>
        <end position="140"/>
    </location>
</feature>
<accession>A0AB39KVK8</accession>
<gene>
    <name evidence="2 4" type="primary">apaG</name>
    <name evidence="4" type="ORF">ABOZ73_02850</name>
</gene>
<sequence length="143" mass="16526">MRRIRHKRKIDAPVYETKTRDILVRVAADYMPGHSDPDANRYFWGYMVEIENHGEETVQLVSRHWVITDAMNRVEEVRGIGVIGEQPELKPREAFRYNSGCPLPTSSGTMRGAYQMITEAGDVFEAMIPEFSLHMPDARKRMN</sequence>
<organism evidence="4">
    <name type="scientific">Caulobacter sp. 73W</name>
    <dbReference type="NCBI Taxonomy" id="3161137"/>
    <lineage>
        <taxon>Bacteria</taxon>
        <taxon>Pseudomonadati</taxon>
        <taxon>Pseudomonadota</taxon>
        <taxon>Alphaproteobacteria</taxon>
        <taxon>Caulobacterales</taxon>
        <taxon>Caulobacteraceae</taxon>
        <taxon>Caulobacter</taxon>
    </lineage>
</organism>
<evidence type="ECO:0000256" key="1">
    <source>
        <dbReference type="ARBA" id="ARBA00017693"/>
    </source>
</evidence>
<dbReference type="SUPFAM" id="SSF110069">
    <property type="entry name" value="ApaG-like"/>
    <property type="match status" value="1"/>
</dbReference>
<dbReference type="HAMAP" id="MF_00791">
    <property type="entry name" value="ApaG"/>
    <property type="match status" value="1"/>
</dbReference>
<dbReference type="Gene3D" id="2.60.40.1470">
    <property type="entry name" value="ApaG domain"/>
    <property type="match status" value="1"/>
</dbReference>
<dbReference type="GO" id="GO:0070987">
    <property type="term" value="P:error-free translesion synthesis"/>
    <property type="evidence" value="ECO:0007669"/>
    <property type="project" value="TreeGrafter"/>
</dbReference>
<proteinExistence type="inferred from homology"/>
<reference evidence="4" key="1">
    <citation type="submission" date="2024-06" db="EMBL/GenBank/DDBJ databases">
        <title>Caulobacter inopinatus, sp. nov.</title>
        <authorList>
            <person name="Donachie S.P."/>
        </authorList>
    </citation>
    <scope>NUCLEOTIDE SEQUENCE</scope>
    <source>
        <strain evidence="4">73W</strain>
    </source>
</reference>
<name>A0AB39KVK8_9CAUL</name>
<dbReference type="InterPro" id="IPR023065">
    <property type="entry name" value="Uncharacterised_ApaG"/>
</dbReference>
<dbReference type="EMBL" id="CP158375">
    <property type="protein sequence ID" value="XDO97373.1"/>
    <property type="molecule type" value="Genomic_DNA"/>
</dbReference>
<dbReference type="PANTHER" id="PTHR14289">
    <property type="entry name" value="F-BOX ONLY PROTEIN 3"/>
    <property type="match status" value="1"/>
</dbReference>
<evidence type="ECO:0000256" key="2">
    <source>
        <dbReference type="HAMAP-Rule" id="MF_00791"/>
    </source>
</evidence>
<dbReference type="Pfam" id="PF04379">
    <property type="entry name" value="DUF525"/>
    <property type="match status" value="1"/>
</dbReference>
<dbReference type="AlphaFoldDB" id="A0AB39KVK8"/>
<evidence type="ECO:0000313" key="4">
    <source>
        <dbReference type="EMBL" id="XDO97373.1"/>
    </source>
</evidence>
<dbReference type="NCBIfam" id="NF003967">
    <property type="entry name" value="PRK05461.1"/>
    <property type="match status" value="1"/>
</dbReference>
<dbReference type="PROSITE" id="PS51087">
    <property type="entry name" value="APAG"/>
    <property type="match status" value="1"/>
</dbReference>